<sequence length="213" mass="23394">MAGSSGTNGQGFFTTRVDTFLNWARSNSLMPMPMGLACCAIEMMGFAGPKYDSARFGSEAMRFSPRQADLMIVAGWCSYKMSHAIRRVWDQMGDPKWCIAMGACASTGGMHRCYGVVQGVDNFLPVDVYISGCPPRPESVLHALMDIQEKIRNEYSVVQDYEFGKARERAPIMPENTNRFPGQLEKPKTSTLTLEAPDADDAEDASTPEPVAA</sequence>
<dbReference type="AlphaFoldDB" id="A0A9X2PQ08"/>
<keyword evidence="5 6" id="KW-0520">NAD</keyword>
<evidence type="ECO:0000256" key="3">
    <source>
        <dbReference type="ARBA" id="ARBA00022719"/>
    </source>
</evidence>
<evidence type="ECO:0000256" key="4">
    <source>
        <dbReference type="ARBA" id="ARBA00022967"/>
    </source>
</evidence>
<feature type="binding site" evidence="6">
    <location>
        <position position="38"/>
    </location>
    <ligand>
        <name>[4Fe-4S] cluster</name>
        <dbReference type="ChEBI" id="CHEBI:49883"/>
    </ligand>
</feature>
<feature type="binding site" evidence="6">
    <location>
        <position position="104"/>
    </location>
    <ligand>
        <name>[4Fe-4S] cluster</name>
        <dbReference type="ChEBI" id="CHEBI:49883"/>
    </ligand>
</feature>
<protein>
    <recommendedName>
        <fullName evidence="6">NADH-quinone oxidoreductase subunit B</fullName>
        <ecNumber evidence="6">7.1.1.-</ecNumber>
    </recommendedName>
    <alternativeName>
        <fullName evidence="6">NADH dehydrogenase I subunit B</fullName>
    </alternativeName>
    <alternativeName>
        <fullName evidence="6">NDH-1 subunit B</fullName>
    </alternativeName>
</protein>
<feature type="binding site" evidence="6">
    <location>
        <position position="133"/>
    </location>
    <ligand>
        <name>[4Fe-4S] cluster</name>
        <dbReference type="ChEBI" id="CHEBI:49883"/>
    </ligand>
</feature>
<keyword evidence="6 7" id="KW-0004">4Fe-4S</keyword>
<dbReference type="EC" id="7.1.1.-" evidence="6"/>
<keyword evidence="6 7" id="KW-0411">Iron-sulfur</keyword>
<comment type="function">
    <text evidence="6">NDH-1 shuttles electrons from NADH, via FMN and iron-sulfur (Fe-S) centers, to quinones in the respiratory chain. The immediate electron acceptor for the enzyme in this species is believed to be ubiquinone. Couples the redox reaction to proton translocation (for every two electrons transferred, four hydrogen ions are translocated across the cytoplasmic membrane), and thus conserves the redox energy in a proton gradient.</text>
</comment>
<dbReference type="Pfam" id="PF01058">
    <property type="entry name" value="Oxidored_q6"/>
    <property type="match status" value="1"/>
</dbReference>
<dbReference type="FunFam" id="3.40.50.12280:FF:000002">
    <property type="entry name" value="NADH-quinone oxidoreductase subunit B"/>
    <property type="match status" value="1"/>
</dbReference>
<dbReference type="GO" id="GO:0005886">
    <property type="term" value="C:plasma membrane"/>
    <property type="evidence" value="ECO:0007669"/>
    <property type="project" value="UniProtKB-SubCell"/>
</dbReference>
<dbReference type="PANTHER" id="PTHR11995:SF14">
    <property type="entry name" value="NADH DEHYDROGENASE [UBIQUINONE] IRON-SULFUR PROTEIN 7, MITOCHONDRIAL"/>
    <property type="match status" value="1"/>
</dbReference>
<dbReference type="InterPro" id="IPR006137">
    <property type="entry name" value="NADH_UbQ_OxRdtase-like_20kDa"/>
</dbReference>
<dbReference type="GO" id="GO:0050136">
    <property type="term" value="F:NADH dehydrogenase (quinone) (non-electrogenic) activity"/>
    <property type="evidence" value="ECO:0007669"/>
    <property type="project" value="UniProtKB-UniRule"/>
</dbReference>
<dbReference type="EMBL" id="JANUBF010000003">
    <property type="protein sequence ID" value="MCS4035672.1"/>
    <property type="molecule type" value="Genomic_DNA"/>
</dbReference>
<feature type="binding site" evidence="6">
    <location>
        <position position="39"/>
    </location>
    <ligand>
        <name>[4Fe-4S] cluster</name>
        <dbReference type="ChEBI" id="CHEBI:49883"/>
    </ligand>
</feature>
<dbReference type="NCBIfam" id="NF005012">
    <property type="entry name" value="PRK06411.1"/>
    <property type="match status" value="1"/>
</dbReference>
<dbReference type="NCBIfam" id="TIGR01957">
    <property type="entry name" value="nuoB_fam"/>
    <property type="match status" value="1"/>
</dbReference>
<accession>A0A9X2PQ08</accession>
<feature type="compositionally biased region" description="Acidic residues" evidence="8">
    <location>
        <begin position="197"/>
        <end position="206"/>
    </location>
</feature>
<evidence type="ECO:0000313" key="11">
    <source>
        <dbReference type="Proteomes" id="UP001155040"/>
    </source>
</evidence>
<dbReference type="PANTHER" id="PTHR11995">
    <property type="entry name" value="NADH DEHYDROGENASE"/>
    <property type="match status" value="1"/>
</dbReference>
<dbReference type="GO" id="GO:0015990">
    <property type="term" value="P:electron transport coupled proton transport"/>
    <property type="evidence" value="ECO:0007669"/>
    <property type="project" value="TreeGrafter"/>
</dbReference>
<keyword evidence="6" id="KW-0830">Ubiquinone</keyword>
<comment type="subcellular location">
    <subcellularLocation>
        <location evidence="6">Cell membrane</location>
        <topology evidence="6">Peripheral membrane protein</topology>
        <orientation evidence="6">Cytoplasmic side</orientation>
    </subcellularLocation>
</comment>
<evidence type="ECO:0000256" key="6">
    <source>
        <dbReference type="HAMAP-Rule" id="MF_01356"/>
    </source>
</evidence>
<dbReference type="GO" id="GO:0009060">
    <property type="term" value="P:aerobic respiration"/>
    <property type="evidence" value="ECO:0007669"/>
    <property type="project" value="TreeGrafter"/>
</dbReference>
<dbReference type="GO" id="GO:0005506">
    <property type="term" value="F:iron ion binding"/>
    <property type="evidence" value="ECO:0007669"/>
    <property type="project" value="UniProtKB-UniRule"/>
</dbReference>
<reference evidence="10" key="1">
    <citation type="submission" date="2022-08" db="EMBL/GenBank/DDBJ databases">
        <title>Genomic Encyclopedia of Type Strains, Phase V (KMG-V): Genome sequencing to study the core and pangenomes of soil and plant-associated prokaryotes.</title>
        <authorList>
            <person name="Whitman W."/>
        </authorList>
    </citation>
    <scope>NUCLEOTIDE SEQUENCE</scope>
    <source>
        <strain evidence="10">SP3012</strain>
    </source>
</reference>
<keyword evidence="6" id="KW-0472">Membrane</keyword>
<organism evidence="10 11">
    <name type="scientific">Salinibacter ruber</name>
    <dbReference type="NCBI Taxonomy" id="146919"/>
    <lineage>
        <taxon>Bacteria</taxon>
        <taxon>Pseudomonadati</taxon>
        <taxon>Rhodothermota</taxon>
        <taxon>Rhodothermia</taxon>
        <taxon>Rhodothermales</taxon>
        <taxon>Salinibacteraceae</taxon>
        <taxon>Salinibacter</taxon>
    </lineage>
</organism>
<dbReference type="GO" id="GO:0051539">
    <property type="term" value="F:4 iron, 4 sulfur cluster binding"/>
    <property type="evidence" value="ECO:0007669"/>
    <property type="project" value="UniProtKB-KW"/>
</dbReference>
<dbReference type="GO" id="GO:0045271">
    <property type="term" value="C:respiratory chain complex I"/>
    <property type="evidence" value="ECO:0007669"/>
    <property type="project" value="TreeGrafter"/>
</dbReference>
<evidence type="ECO:0000259" key="9">
    <source>
        <dbReference type="Pfam" id="PF01058"/>
    </source>
</evidence>
<comment type="caution">
    <text evidence="10">The sequence shown here is derived from an EMBL/GenBank/DDBJ whole genome shotgun (WGS) entry which is preliminary data.</text>
</comment>
<keyword evidence="3 6" id="KW-0874">Quinone</keyword>
<evidence type="ECO:0000256" key="1">
    <source>
        <dbReference type="ARBA" id="ARBA00009173"/>
    </source>
</evidence>
<dbReference type="Proteomes" id="UP001155040">
    <property type="component" value="Unassembled WGS sequence"/>
</dbReference>
<name>A0A9X2PQ08_9BACT</name>
<evidence type="ECO:0000256" key="2">
    <source>
        <dbReference type="ARBA" id="ARBA00022448"/>
    </source>
</evidence>
<dbReference type="RefSeq" id="WP_103016504.1">
    <property type="nucleotide sequence ID" value="NZ_CALTSQ010000013.1"/>
</dbReference>
<evidence type="ECO:0000256" key="5">
    <source>
        <dbReference type="ARBA" id="ARBA00023027"/>
    </source>
</evidence>
<comment type="cofactor">
    <cofactor evidence="6">
        <name>[4Fe-4S] cluster</name>
        <dbReference type="ChEBI" id="CHEBI:49883"/>
    </cofactor>
    <text evidence="6">Binds 1 [4Fe-4S] cluster.</text>
</comment>
<feature type="domain" description="NADH:ubiquinone oxidoreductase-like 20kDa subunit" evidence="9">
    <location>
        <begin position="38"/>
        <end position="146"/>
    </location>
</feature>
<evidence type="ECO:0000313" key="10">
    <source>
        <dbReference type="EMBL" id="MCS4035672.1"/>
    </source>
</evidence>
<keyword evidence="6 7" id="KW-0408">Iron</keyword>
<gene>
    <name evidence="6" type="primary">nuoB</name>
    <name evidence="10" type="ORF">GGQ01_000720</name>
</gene>
<keyword evidence="4 6" id="KW-1278">Translocase</keyword>
<keyword evidence="2 6" id="KW-0813">Transport</keyword>
<proteinExistence type="inferred from homology"/>
<evidence type="ECO:0000256" key="8">
    <source>
        <dbReference type="SAM" id="MobiDB-lite"/>
    </source>
</evidence>
<dbReference type="GO" id="GO:0048038">
    <property type="term" value="F:quinone binding"/>
    <property type="evidence" value="ECO:0007669"/>
    <property type="project" value="UniProtKB-KW"/>
</dbReference>
<keyword evidence="6 7" id="KW-0479">Metal-binding</keyword>
<dbReference type="SUPFAM" id="SSF56770">
    <property type="entry name" value="HydA/Nqo6-like"/>
    <property type="match status" value="1"/>
</dbReference>
<feature type="region of interest" description="Disordered" evidence="8">
    <location>
        <begin position="172"/>
        <end position="213"/>
    </location>
</feature>
<dbReference type="Gene3D" id="3.40.50.12280">
    <property type="match status" value="1"/>
</dbReference>
<comment type="catalytic activity">
    <reaction evidence="6">
        <text>a quinone + NADH + 5 H(+)(in) = a quinol + NAD(+) + 4 H(+)(out)</text>
        <dbReference type="Rhea" id="RHEA:57888"/>
        <dbReference type="ChEBI" id="CHEBI:15378"/>
        <dbReference type="ChEBI" id="CHEBI:24646"/>
        <dbReference type="ChEBI" id="CHEBI:57540"/>
        <dbReference type="ChEBI" id="CHEBI:57945"/>
        <dbReference type="ChEBI" id="CHEBI:132124"/>
    </reaction>
</comment>
<dbReference type="InterPro" id="IPR006138">
    <property type="entry name" value="NADH_UQ_OxRdtase_20Kd_su"/>
</dbReference>
<keyword evidence="6" id="KW-1003">Cell membrane</keyword>
<comment type="subunit">
    <text evidence="6">NDH-1 is composed of 14 different subunits. Subunits NuoB, C, D, E, F, and G constitute the peripheral sector of the complex.</text>
</comment>
<dbReference type="GO" id="GO:0008137">
    <property type="term" value="F:NADH dehydrogenase (ubiquinone) activity"/>
    <property type="evidence" value="ECO:0007669"/>
    <property type="project" value="InterPro"/>
</dbReference>
<comment type="similarity">
    <text evidence="1 6 7">Belongs to the complex I 20 kDa subunit family.</text>
</comment>
<evidence type="ECO:0000256" key="7">
    <source>
        <dbReference type="RuleBase" id="RU004464"/>
    </source>
</evidence>
<dbReference type="HAMAP" id="MF_01356">
    <property type="entry name" value="NDH1_NuoB"/>
    <property type="match status" value="1"/>
</dbReference>